<keyword evidence="5" id="KW-0418">Kinase</keyword>
<keyword evidence="10" id="KW-0812">Transmembrane</keyword>
<dbReference type="InterPro" id="IPR027417">
    <property type="entry name" value="P-loop_NTPase"/>
</dbReference>
<dbReference type="Pfam" id="PF13807">
    <property type="entry name" value="GNVR"/>
    <property type="match status" value="1"/>
</dbReference>
<evidence type="ECO:0000256" key="4">
    <source>
        <dbReference type="ARBA" id="ARBA00022741"/>
    </source>
</evidence>
<dbReference type="EC" id="2.7.10.2" evidence="2"/>
<evidence type="ECO:0000256" key="7">
    <source>
        <dbReference type="ARBA" id="ARBA00023137"/>
    </source>
</evidence>
<evidence type="ECO:0000256" key="6">
    <source>
        <dbReference type="ARBA" id="ARBA00022840"/>
    </source>
</evidence>
<sequence>MNQRDLNSGKADGKDIRKIISGYLKYWYFFLIGICICVGLAFLYLRYKAVPQYRVNSTLLIRDKDKGEGASNFESFGDLGLIKPSRNVQDEMGILLSVGLMEEVVRELDLQVGYFLPGQFDDVQVYVKDLPIIVNIIDSSIRPGTSLAIKLRDDESFQLRENREDESGNFTVHRFDEVVQKSYGTFKVKRNTDNPVSKIEGTISVEIQAVESMADIYSSKLSVEPVNETGSLLSLSLLDPLPERGKDIMKKLIEVYSEKSLDYRNQLAMNTINMIDERLALLTDELTNVEKNVEDYKQRNELTNVSSDAELFLRRASESNSQLADYQTQIDVLNSIESYLQEKGDNAPLVPSSLNIEDPTLVSLISRLNELQLKKRSLLRTTPGDNPLIVELNQQLADLRTSALENLKNIKGGLLIAQRNLRQNSRQYEHQVRKVPAAERQLLAINREQSTNQDLYLYLLQKREEEALALAAPISNMRIVDAPRAGGIPVSPNKTSVYLGALIFGLFLPFSVVYAKERINDKVQTRMDIEEYTDATILGEIAYNKEKEVLVAKEEKSTPVAELFRLIRFNLKFVSAGRKNKTILITSGSQGEGKTFFSINLGSSLASSGKKVIVLSFDLRAPKLMRDVGLSDEFGISNYLIDDQLQVKDLIIPSPHSDNLFFIGSGAIPPNPGELMLNDKIGVLLKELEDEFDYVIIDSAPIGRVADAFALAPCADSTIYVVRQNYTKKSDLKIIQDILTNNKVNRPMVVLNGTKSKEAYAYGYGQKQAHISRKTVNA</sequence>
<accession>A0ABU3CW21</accession>
<reference evidence="13 14" key="1">
    <citation type="submission" date="2023-09" db="EMBL/GenBank/DDBJ databases">
        <authorList>
            <person name="Rey-Velasco X."/>
        </authorList>
    </citation>
    <scope>NUCLEOTIDE SEQUENCE [LARGE SCALE GENOMIC DNA]</scope>
    <source>
        <strain evidence="13 14">F297</strain>
    </source>
</reference>
<evidence type="ECO:0000313" key="14">
    <source>
        <dbReference type="Proteomes" id="UP001248819"/>
    </source>
</evidence>
<keyword evidence="10" id="KW-1133">Transmembrane helix</keyword>
<keyword evidence="7" id="KW-0829">Tyrosine-protein kinase</keyword>
<keyword evidence="14" id="KW-1185">Reference proteome</keyword>
<dbReference type="Proteomes" id="UP001248819">
    <property type="component" value="Unassembled WGS sequence"/>
</dbReference>
<keyword evidence="4" id="KW-0547">Nucleotide-binding</keyword>
<dbReference type="Pfam" id="PF13614">
    <property type="entry name" value="AAA_31"/>
    <property type="match status" value="1"/>
</dbReference>
<dbReference type="RefSeq" id="WP_311484609.1">
    <property type="nucleotide sequence ID" value="NZ_JAVRHP010000043.1"/>
</dbReference>
<keyword evidence="9" id="KW-0175">Coiled coil</keyword>
<keyword evidence="10" id="KW-0472">Membrane</keyword>
<evidence type="ECO:0000256" key="2">
    <source>
        <dbReference type="ARBA" id="ARBA00011903"/>
    </source>
</evidence>
<proteinExistence type="inferred from homology"/>
<dbReference type="SUPFAM" id="SSF52540">
    <property type="entry name" value="P-loop containing nucleoside triphosphate hydrolases"/>
    <property type="match status" value="1"/>
</dbReference>
<feature type="domain" description="AAA" evidence="11">
    <location>
        <begin position="581"/>
        <end position="726"/>
    </location>
</feature>
<dbReference type="InterPro" id="IPR025669">
    <property type="entry name" value="AAA_dom"/>
</dbReference>
<dbReference type="InterPro" id="IPR005702">
    <property type="entry name" value="Wzc-like_C"/>
</dbReference>
<dbReference type="Gene3D" id="3.40.50.300">
    <property type="entry name" value="P-loop containing nucleotide triphosphate hydrolases"/>
    <property type="match status" value="1"/>
</dbReference>
<name>A0ABU3CW21_9FLAO</name>
<evidence type="ECO:0000313" key="13">
    <source>
        <dbReference type="EMBL" id="MDT0650428.1"/>
    </source>
</evidence>
<comment type="similarity">
    <text evidence="1">Belongs to the CpsD/CapB family.</text>
</comment>
<feature type="coiled-coil region" evidence="9">
    <location>
        <begin position="272"/>
        <end position="299"/>
    </location>
</feature>
<feature type="transmembrane region" description="Helical" evidence="10">
    <location>
        <begin position="26"/>
        <end position="47"/>
    </location>
</feature>
<comment type="caution">
    <text evidence="13">The sequence shown here is derived from an EMBL/GenBank/DDBJ whole genome shotgun (WGS) entry which is preliminary data.</text>
</comment>
<evidence type="ECO:0000259" key="11">
    <source>
        <dbReference type="Pfam" id="PF13614"/>
    </source>
</evidence>
<protein>
    <recommendedName>
        <fullName evidence="2">non-specific protein-tyrosine kinase</fullName>
        <ecNumber evidence="2">2.7.10.2</ecNumber>
    </recommendedName>
</protein>
<keyword evidence="3 13" id="KW-0808">Transferase</keyword>
<evidence type="ECO:0000256" key="3">
    <source>
        <dbReference type="ARBA" id="ARBA00022679"/>
    </source>
</evidence>
<organism evidence="13 14">
    <name type="scientific">Autumnicola edwardsiae</name>
    <dbReference type="NCBI Taxonomy" id="3075594"/>
    <lineage>
        <taxon>Bacteria</taxon>
        <taxon>Pseudomonadati</taxon>
        <taxon>Bacteroidota</taxon>
        <taxon>Flavobacteriia</taxon>
        <taxon>Flavobacteriales</taxon>
        <taxon>Flavobacteriaceae</taxon>
        <taxon>Autumnicola</taxon>
    </lineage>
</organism>
<dbReference type="InterPro" id="IPR050445">
    <property type="entry name" value="Bact_polysacc_biosynth/exp"/>
</dbReference>
<evidence type="ECO:0000256" key="9">
    <source>
        <dbReference type="SAM" id="Coils"/>
    </source>
</evidence>
<evidence type="ECO:0000256" key="8">
    <source>
        <dbReference type="ARBA" id="ARBA00051245"/>
    </source>
</evidence>
<dbReference type="InterPro" id="IPR032807">
    <property type="entry name" value="GNVR"/>
</dbReference>
<dbReference type="PANTHER" id="PTHR32309">
    <property type="entry name" value="TYROSINE-PROTEIN KINASE"/>
    <property type="match status" value="1"/>
</dbReference>
<keyword evidence="6" id="KW-0067">ATP-binding</keyword>
<dbReference type="GO" id="GO:0004715">
    <property type="term" value="F:non-membrane spanning protein tyrosine kinase activity"/>
    <property type="evidence" value="ECO:0007669"/>
    <property type="project" value="UniProtKB-EC"/>
</dbReference>
<dbReference type="EMBL" id="JAVRHP010000043">
    <property type="protein sequence ID" value="MDT0650428.1"/>
    <property type="molecule type" value="Genomic_DNA"/>
</dbReference>
<evidence type="ECO:0000259" key="12">
    <source>
        <dbReference type="Pfam" id="PF13807"/>
    </source>
</evidence>
<evidence type="ECO:0000256" key="5">
    <source>
        <dbReference type="ARBA" id="ARBA00022777"/>
    </source>
</evidence>
<feature type="domain" description="Tyrosine-protein kinase G-rich" evidence="12">
    <location>
        <begin position="439"/>
        <end position="517"/>
    </location>
</feature>
<dbReference type="PANTHER" id="PTHR32309:SF13">
    <property type="entry name" value="FERRIC ENTEROBACTIN TRANSPORT PROTEIN FEPE"/>
    <property type="match status" value="1"/>
</dbReference>
<comment type="catalytic activity">
    <reaction evidence="8">
        <text>L-tyrosyl-[protein] + ATP = O-phospho-L-tyrosyl-[protein] + ADP + H(+)</text>
        <dbReference type="Rhea" id="RHEA:10596"/>
        <dbReference type="Rhea" id="RHEA-COMP:10136"/>
        <dbReference type="Rhea" id="RHEA-COMP:20101"/>
        <dbReference type="ChEBI" id="CHEBI:15378"/>
        <dbReference type="ChEBI" id="CHEBI:30616"/>
        <dbReference type="ChEBI" id="CHEBI:46858"/>
        <dbReference type="ChEBI" id="CHEBI:61978"/>
        <dbReference type="ChEBI" id="CHEBI:456216"/>
        <dbReference type="EC" id="2.7.10.2"/>
    </reaction>
</comment>
<dbReference type="NCBIfam" id="TIGR01007">
    <property type="entry name" value="eps_fam"/>
    <property type="match status" value="1"/>
</dbReference>
<evidence type="ECO:0000256" key="10">
    <source>
        <dbReference type="SAM" id="Phobius"/>
    </source>
</evidence>
<dbReference type="CDD" id="cd05387">
    <property type="entry name" value="BY-kinase"/>
    <property type="match status" value="1"/>
</dbReference>
<evidence type="ECO:0000256" key="1">
    <source>
        <dbReference type="ARBA" id="ARBA00007316"/>
    </source>
</evidence>
<gene>
    <name evidence="13" type="ORF">RM529_09740</name>
</gene>